<name>A0ACB7S2M6_HYAAI</name>
<accession>A0ACB7S2M6</accession>
<keyword evidence="2" id="KW-1185">Reference proteome</keyword>
<comment type="caution">
    <text evidence="1">The sequence shown here is derived from an EMBL/GenBank/DDBJ whole genome shotgun (WGS) entry which is preliminary data.</text>
</comment>
<reference evidence="1" key="1">
    <citation type="submission" date="2020-05" db="EMBL/GenBank/DDBJ databases">
        <title>Large-scale comparative analyses of tick genomes elucidate their genetic diversity and vector capacities.</title>
        <authorList>
            <person name="Jia N."/>
            <person name="Wang J."/>
            <person name="Shi W."/>
            <person name="Du L."/>
            <person name="Sun Y."/>
            <person name="Zhan W."/>
            <person name="Jiang J."/>
            <person name="Wang Q."/>
            <person name="Zhang B."/>
            <person name="Ji P."/>
            <person name="Sakyi L.B."/>
            <person name="Cui X."/>
            <person name="Yuan T."/>
            <person name="Jiang B."/>
            <person name="Yang W."/>
            <person name="Lam T.T.-Y."/>
            <person name="Chang Q."/>
            <person name="Ding S."/>
            <person name="Wang X."/>
            <person name="Zhu J."/>
            <person name="Ruan X."/>
            <person name="Zhao L."/>
            <person name="Wei J."/>
            <person name="Que T."/>
            <person name="Du C."/>
            <person name="Cheng J."/>
            <person name="Dai P."/>
            <person name="Han X."/>
            <person name="Huang E."/>
            <person name="Gao Y."/>
            <person name="Liu J."/>
            <person name="Shao H."/>
            <person name="Ye R."/>
            <person name="Li L."/>
            <person name="Wei W."/>
            <person name="Wang X."/>
            <person name="Wang C."/>
            <person name="Yang T."/>
            <person name="Huo Q."/>
            <person name="Li W."/>
            <person name="Guo W."/>
            <person name="Chen H."/>
            <person name="Zhou L."/>
            <person name="Ni X."/>
            <person name="Tian J."/>
            <person name="Zhou Y."/>
            <person name="Sheng Y."/>
            <person name="Liu T."/>
            <person name="Pan Y."/>
            <person name="Xia L."/>
            <person name="Li J."/>
            <person name="Zhao F."/>
            <person name="Cao W."/>
        </authorList>
    </citation>
    <scope>NUCLEOTIDE SEQUENCE</scope>
    <source>
        <strain evidence="1">Hyas-2018</strain>
    </source>
</reference>
<gene>
    <name evidence="1" type="ORF">HPB50_012389</name>
</gene>
<proteinExistence type="predicted"/>
<dbReference type="EMBL" id="CM023486">
    <property type="protein sequence ID" value="KAH6928176.1"/>
    <property type="molecule type" value="Genomic_DNA"/>
</dbReference>
<sequence>MRTIKLLSSDGDVFPVSAAVAKVSLTIGAILEDLGIDDDEEEIIPLPNVTSATLKKIIEWADHHKDDSVPLQDDRLQKSTSAISSWDEEFLNVDRGTLFDIIRLIYYMI</sequence>
<evidence type="ECO:0000313" key="2">
    <source>
        <dbReference type="Proteomes" id="UP000821845"/>
    </source>
</evidence>
<dbReference type="Proteomes" id="UP000821845">
    <property type="component" value="Chromosome 6"/>
</dbReference>
<organism evidence="1 2">
    <name type="scientific">Hyalomma asiaticum</name>
    <name type="common">Tick</name>
    <dbReference type="NCBI Taxonomy" id="266040"/>
    <lineage>
        <taxon>Eukaryota</taxon>
        <taxon>Metazoa</taxon>
        <taxon>Ecdysozoa</taxon>
        <taxon>Arthropoda</taxon>
        <taxon>Chelicerata</taxon>
        <taxon>Arachnida</taxon>
        <taxon>Acari</taxon>
        <taxon>Parasitiformes</taxon>
        <taxon>Ixodida</taxon>
        <taxon>Ixodoidea</taxon>
        <taxon>Ixodidae</taxon>
        <taxon>Hyalomminae</taxon>
        <taxon>Hyalomma</taxon>
    </lineage>
</organism>
<protein>
    <submittedName>
        <fullName evidence="1">Uncharacterized protein</fullName>
    </submittedName>
</protein>
<evidence type="ECO:0000313" key="1">
    <source>
        <dbReference type="EMBL" id="KAH6928176.1"/>
    </source>
</evidence>